<accession>A0A1H6M770</accession>
<keyword evidence="2" id="KW-1185">Reference proteome</keyword>
<dbReference type="Proteomes" id="UP000176204">
    <property type="component" value="Chromosome I"/>
</dbReference>
<evidence type="ECO:0000313" key="1">
    <source>
        <dbReference type="EMBL" id="SEH97224.1"/>
    </source>
</evidence>
<evidence type="ECO:0000313" key="2">
    <source>
        <dbReference type="Proteomes" id="UP000176204"/>
    </source>
</evidence>
<name>A0A1H6M770_9BACT</name>
<reference evidence="2" key="1">
    <citation type="submission" date="2016-09" db="EMBL/GenBank/DDBJ databases">
        <authorList>
            <person name="Koehorst J."/>
        </authorList>
    </citation>
    <scope>NUCLEOTIDE SEQUENCE [LARGE SCALE GENOMIC DNA]</scope>
</reference>
<dbReference type="EMBL" id="LT629973">
    <property type="protein sequence ID" value="SEH97224.1"/>
    <property type="molecule type" value="Genomic_DNA"/>
</dbReference>
<protein>
    <submittedName>
        <fullName evidence="1">Uncharacterized protein</fullName>
    </submittedName>
</protein>
<dbReference type="KEGG" id="agl:PYTT_2196"/>
<organism evidence="1 2">
    <name type="scientific">Akkermansia glycaniphila</name>
    <dbReference type="NCBI Taxonomy" id="1679444"/>
    <lineage>
        <taxon>Bacteria</taxon>
        <taxon>Pseudomonadati</taxon>
        <taxon>Verrucomicrobiota</taxon>
        <taxon>Verrucomicrobiia</taxon>
        <taxon>Verrucomicrobiales</taxon>
        <taxon>Akkermansiaceae</taxon>
        <taxon>Akkermansia</taxon>
    </lineage>
</organism>
<sequence length="192" mass="21159">MTISVQTTPGMTYAITATAPCSVVVIENNLPFPFLNIEEPGQYIAVAPGMELLLTDDDALVTPAWGRVIAGGTVRRREAPQPGVASGLPLVSGLPEDGLLQHGHVYNLNWVPPEREVVDLSALRMEFDGVNVTSCQLWFALHPTRGKALFIKPGGFTWLPKETEFSSPGFYRFSIVCEPQFRLIRLEYFIAI</sequence>
<dbReference type="AlphaFoldDB" id="A0A1H6M770"/>
<dbReference type="STRING" id="1679444.PYTT_2196"/>
<proteinExistence type="predicted"/>
<dbReference type="RefSeq" id="WP_141675656.1">
    <property type="nucleotide sequence ID" value="NZ_LIGX01000001.1"/>
</dbReference>
<gene>
    <name evidence="1" type="ORF">PYTT_2196</name>
</gene>